<dbReference type="AlphaFoldDB" id="N1PJR7"/>
<dbReference type="EMBL" id="KB446539">
    <property type="protein sequence ID" value="EME43747.1"/>
    <property type="molecule type" value="Genomic_DNA"/>
</dbReference>
<sequence length="88" mass="9754">MILCTGLNTPETTQPSYSFLVWSQSWPSGSESAYVQDQVSYVASGRRTFMQYTAAVLPVPSHSAMRRPAAVTEQRKLRNAGLFKRAPS</sequence>
<reference evidence="1 2" key="2">
    <citation type="journal article" date="2012" name="PLoS Pathog.">
        <title>Diverse lifestyles and strategies of plant pathogenesis encoded in the genomes of eighteen Dothideomycetes fungi.</title>
        <authorList>
            <person name="Ohm R.A."/>
            <person name="Feau N."/>
            <person name="Henrissat B."/>
            <person name="Schoch C.L."/>
            <person name="Horwitz B.A."/>
            <person name="Barry K.W."/>
            <person name="Condon B.J."/>
            <person name="Copeland A.C."/>
            <person name="Dhillon B."/>
            <person name="Glaser F."/>
            <person name="Hesse C.N."/>
            <person name="Kosti I."/>
            <person name="LaButti K."/>
            <person name="Lindquist E.A."/>
            <person name="Lucas S."/>
            <person name="Salamov A.A."/>
            <person name="Bradshaw R.E."/>
            <person name="Ciuffetti L."/>
            <person name="Hamelin R.C."/>
            <person name="Kema G.H.J."/>
            <person name="Lawrence C."/>
            <person name="Scott J.A."/>
            <person name="Spatafora J.W."/>
            <person name="Turgeon B.G."/>
            <person name="de Wit P.J.G.M."/>
            <person name="Zhong S."/>
            <person name="Goodwin S.B."/>
            <person name="Grigoriev I.V."/>
        </authorList>
    </citation>
    <scope>NUCLEOTIDE SEQUENCE [LARGE SCALE GENOMIC DNA]</scope>
    <source>
        <strain evidence="2">NZE10 / CBS 128990</strain>
    </source>
</reference>
<accession>N1PJR7</accession>
<proteinExistence type="predicted"/>
<protein>
    <submittedName>
        <fullName evidence="1">Uncharacterized protein</fullName>
    </submittedName>
</protein>
<evidence type="ECO:0000313" key="1">
    <source>
        <dbReference type="EMBL" id="EME43747.1"/>
    </source>
</evidence>
<gene>
    <name evidence="1" type="ORF">DOTSEDRAFT_71561</name>
</gene>
<organism evidence="1 2">
    <name type="scientific">Dothistroma septosporum (strain NZE10 / CBS 128990)</name>
    <name type="common">Red band needle blight fungus</name>
    <name type="synonym">Mycosphaerella pini</name>
    <dbReference type="NCBI Taxonomy" id="675120"/>
    <lineage>
        <taxon>Eukaryota</taxon>
        <taxon>Fungi</taxon>
        <taxon>Dikarya</taxon>
        <taxon>Ascomycota</taxon>
        <taxon>Pezizomycotina</taxon>
        <taxon>Dothideomycetes</taxon>
        <taxon>Dothideomycetidae</taxon>
        <taxon>Mycosphaerellales</taxon>
        <taxon>Mycosphaerellaceae</taxon>
        <taxon>Dothistroma</taxon>
    </lineage>
</organism>
<name>N1PJR7_DOTSN</name>
<evidence type="ECO:0000313" key="2">
    <source>
        <dbReference type="Proteomes" id="UP000016933"/>
    </source>
</evidence>
<dbReference type="Proteomes" id="UP000016933">
    <property type="component" value="Unassembled WGS sequence"/>
</dbReference>
<keyword evidence="2" id="KW-1185">Reference proteome</keyword>
<reference evidence="2" key="1">
    <citation type="journal article" date="2012" name="PLoS Genet.">
        <title>The genomes of the fungal plant pathogens Cladosporium fulvum and Dothistroma septosporum reveal adaptation to different hosts and lifestyles but also signatures of common ancestry.</title>
        <authorList>
            <person name="de Wit P.J.G.M."/>
            <person name="van der Burgt A."/>
            <person name="Oekmen B."/>
            <person name="Stergiopoulos I."/>
            <person name="Abd-Elsalam K.A."/>
            <person name="Aerts A.L."/>
            <person name="Bahkali A.H."/>
            <person name="Beenen H.G."/>
            <person name="Chettri P."/>
            <person name="Cox M.P."/>
            <person name="Datema E."/>
            <person name="de Vries R.P."/>
            <person name="Dhillon B."/>
            <person name="Ganley A.R."/>
            <person name="Griffiths S.A."/>
            <person name="Guo Y."/>
            <person name="Hamelin R.C."/>
            <person name="Henrissat B."/>
            <person name="Kabir M.S."/>
            <person name="Jashni M.K."/>
            <person name="Kema G."/>
            <person name="Klaubauf S."/>
            <person name="Lapidus A."/>
            <person name="Levasseur A."/>
            <person name="Lindquist E."/>
            <person name="Mehrabi R."/>
            <person name="Ohm R.A."/>
            <person name="Owen T.J."/>
            <person name="Salamov A."/>
            <person name="Schwelm A."/>
            <person name="Schijlen E."/>
            <person name="Sun H."/>
            <person name="van den Burg H.A."/>
            <person name="van Ham R.C.H.J."/>
            <person name="Zhang S."/>
            <person name="Goodwin S.B."/>
            <person name="Grigoriev I.V."/>
            <person name="Collemare J."/>
            <person name="Bradshaw R.E."/>
        </authorList>
    </citation>
    <scope>NUCLEOTIDE SEQUENCE [LARGE SCALE GENOMIC DNA]</scope>
    <source>
        <strain evidence="2">NZE10 / CBS 128990</strain>
    </source>
</reference>
<dbReference type="HOGENOM" id="CLU_2469053_0_0_1"/>